<proteinExistence type="predicted"/>
<dbReference type="Proteomes" id="UP000663829">
    <property type="component" value="Unassembled WGS sequence"/>
</dbReference>
<comment type="caution">
    <text evidence="1">The sequence shown here is derived from an EMBL/GenBank/DDBJ whole genome shotgun (WGS) entry which is preliminary data.</text>
</comment>
<accession>A0A815J3A2</accession>
<dbReference type="EMBL" id="CAJNOQ010016058">
    <property type="protein sequence ID" value="CAF1373794.1"/>
    <property type="molecule type" value="Genomic_DNA"/>
</dbReference>
<dbReference type="Proteomes" id="UP000681722">
    <property type="component" value="Unassembled WGS sequence"/>
</dbReference>
<dbReference type="InterPro" id="IPR011989">
    <property type="entry name" value="ARM-like"/>
</dbReference>
<dbReference type="InterPro" id="IPR004155">
    <property type="entry name" value="PBS_lyase_HEAT"/>
</dbReference>
<dbReference type="OrthoDB" id="447220at2759"/>
<name>A0A815J3A2_9BILA</name>
<dbReference type="SUPFAM" id="SSF48371">
    <property type="entry name" value="ARM repeat"/>
    <property type="match status" value="1"/>
</dbReference>
<sequence>MGTSAATPDVVRGLLAAVRDKEYSVRKYAIEAIGKMDGNAVMPDVINGLLAALRDKEDFVSANAAEALGKLRTNAVTPDVINGLLVAHGDEHDDVRLRAAQILGKMGTEAVTPDVIKVLVVALGDQELVVRCRAEEALGKMGTEVVTPDVINGLLAVLDDAINGAAVYSAASMLFSRSMLQHLSADAACRLVEMRLLIPLDCVKPMELIRMFFQTQINVWLPLIFWAAFREDSAITVTTQSIRQFHSDRVEDLDLSNTDGDKLRIAICLVFAEEARRLRLPCLPHDSYVSETNL</sequence>
<dbReference type="PANTHER" id="PTHR12697">
    <property type="entry name" value="PBS LYASE HEAT-LIKE PROTEIN"/>
    <property type="match status" value="1"/>
</dbReference>
<dbReference type="AlphaFoldDB" id="A0A815J3A2"/>
<dbReference type="InterPro" id="IPR016024">
    <property type="entry name" value="ARM-type_fold"/>
</dbReference>
<evidence type="ECO:0008006" key="4">
    <source>
        <dbReference type="Google" id="ProtNLM"/>
    </source>
</evidence>
<dbReference type="GO" id="GO:0016491">
    <property type="term" value="F:oxidoreductase activity"/>
    <property type="evidence" value="ECO:0007669"/>
    <property type="project" value="TreeGrafter"/>
</dbReference>
<dbReference type="Gene3D" id="1.25.10.10">
    <property type="entry name" value="Leucine-rich Repeat Variant"/>
    <property type="match status" value="1"/>
</dbReference>
<protein>
    <recommendedName>
        <fullName evidence="4">HEAT repeat domain-containing protein</fullName>
    </recommendedName>
</protein>
<reference evidence="1" key="1">
    <citation type="submission" date="2021-02" db="EMBL/GenBank/DDBJ databases">
        <authorList>
            <person name="Nowell W R."/>
        </authorList>
    </citation>
    <scope>NUCLEOTIDE SEQUENCE</scope>
</reference>
<evidence type="ECO:0000313" key="1">
    <source>
        <dbReference type="EMBL" id="CAF1373794.1"/>
    </source>
</evidence>
<keyword evidence="3" id="KW-1185">Reference proteome</keyword>
<gene>
    <name evidence="1" type="ORF">GPM918_LOCUS31986</name>
    <name evidence="2" type="ORF">SRO942_LOCUS32640</name>
</gene>
<evidence type="ECO:0000313" key="3">
    <source>
        <dbReference type="Proteomes" id="UP000663829"/>
    </source>
</evidence>
<organism evidence="1 3">
    <name type="scientific">Didymodactylos carnosus</name>
    <dbReference type="NCBI Taxonomy" id="1234261"/>
    <lineage>
        <taxon>Eukaryota</taxon>
        <taxon>Metazoa</taxon>
        <taxon>Spiralia</taxon>
        <taxon>Gnathifera</taxon>
        <taxon>Rotifera</taxon>
        <taxon>Eurotatoria</taxon>
        <taxon>Bdelloidea</taxon>
        <taxon>Philodinida</taxon>
        <taxon>Philodinidae</taxon>
        <taxon>Didymodactylos</taxon>
    </lineage>
</organism>
<dbReference type="Pfam" id="PF13646">
    <property type="entry name" value="HEAT_2"/>
    <property type="match status" value="2"/>
</dbReference>
<dbReference type="EMBL" id="CAJOBC010077177">
    <property type="protein sequence ID" value="CAF4262507.1"/>
    <property type="molecule type" value="Genomic_DNA"/>
</dbReference>
<dbReference type="SMART" id="SM00567">
    <property type="entry name" value="EZ_HEAT"/>
    <property type="match status" value="4"/>
</dbReference>
<evidence type="ECO:0000313" key="2">
    <source>
        <dbReference type="EMBL" id="CAF4262507.1"/>
    </source>
</evidence>
<dbReference type="PANTHER" id="PTHR12697:SF5">
    <property type="entry name" value="DEOXYHYPUSINE HYDROXYLASE"/>
    <property type="match status" value="1"/>
</dbReference>